<dbReference type="AlphaFoldDB" id="A0A9P4I8N0"/>
<evidence type="ECO:0000256" key="5">
    <source>
        <dbReference type="ARBA" id="ARBA00022833"/>
    </source>
</evidence>
<keyword evidence="5" id="KW-0862">Zinc</keyword>
<dbReference type="OrthoDB" id="654211at2759"/>
<dbReference type="EMBL" id="ML978135">
    <property type="protein sequence ID" value="KAF2094067.1"/>
    <property type="molecule type" value="Genomic_DNA"/>
</dbReference>
<dbReference type="GO" id="GO:0000785">
    <property type="term" value="C:chromatin"/>
    <property type="evidence" value="ECO:0007669"/>
    <property type="project" value="TreeGrafter"/>
</dbReference>
<evidence type="ECO:0000256" key="1">
    <source>
        <dbReference type="ARBA" id="ARBA00004123"/>
    </source>
</evidence>
<dbReference type="InterPro" id="IPR051059">
    <property type="entry name" value="VerF-like"/>
</dbReference>
<organism evidence="9 10">
    <name type="scientific">Rhizodiscina lignyota</name>
    <dbReference type="NCBI Taxonomy" id="1504668"/>
    <lineage>
        <taxon>Eukaryota</taxon>
        <taxon>Fungi</taxon>
        <taxon>Dikarya</taxon>
        <taxon>Ascomycota</taxon>
        <taxon>Pezizomycotina</taxon>
        <taxon>Dothideomycetes</taxon>
        <taxon>Pleosporomycetidae</taxon>
        <taxon>Aulographales</taxon>
        <taxon>Rhizodiscinaceae</taxon>
        <taxon>Rhizodiscina</taxon>
    </lineage>
</organism>
<feature type="region of interest" description="Disordered" evidence="7">
    <location>
        <begin position="225"/>
        <end position="257"/>
    </location>
</feature>
<keyword evidence="3" id="KW-0677">Repeat</keyword>
<reference evidence="9" key="1">
    <citation type="journal article" date="2020" name="Stud. Mycol.">
        <title>101 Dothideomycetes genomes: a test case for predicting lifestyles and emergence of pathogens.</title>
        <authorList>
            <person name="Haridas S."/>
            <person name="Albert R."/>
            <person name="Binder M."/>
            <person name="Bloem J."/>
            <person name="Labutti K."/>
            <person name="Salamov A."/>
            <person name="Andreopoulos B."/>
            <person name="Baker S."/>
            <person name="Barry K."/>
            <person name="Bills G."/>
            <person name="Bluhm B."/>
            <person name="Cannon C."/>
            <person name="Castanera R."/>
            <person name="Culley D."/>
            <person name="Daum C."/>
            <person name="Ezra D."/>
            <person name="Gonzalez J."/>
            <person name="Henrissat B."/>
            <person name="Kuo A."/>
            <person name="Liang C."/>
            <person name="Lipzen A."/>
            <person name="Lutzoni F."/>
            <person name="Magnuson J."/>
            <person name="Mondo S."/>
            <person name="Nolan M."/>
            <person name="Ohm R."/>
            <person name="Pangilinan J."/>
            <person name="Park H.-J."/>
            <person name="Ramirez L."/>
            <person name="Alfaro M."/>
            <person name="Sun H."/>
            <person name="Tritt A."/>
            <person name="Yoshinaga Y."/>
            <person name="Zwiers L.-H."/>
            <person name="Turgeon B."/>
            <person name="Goodwin S."/>
            <person name="Spatafora J."/>
            <person name="Crous P."/>
            <person name="Grigoriev I."/>
        </authorList>
    </citation>
    <scope>NUCLEOTIDE SEQUENCE</scope>
    <source>
        <strain evidence="9">CBS 133067</strain>
    </source>
</reference>
<dbReference type="InterPro" id="IPR007219">
    <property type="entry name" value="XnlR_reg_dom"/>
</dbReference>
<keyword evidence="4" id="KW-0863">Zinc-finger</keyword>
<dbReference type="GO" id="GO:0008270">
    <property type="term" value="F:zinc ion binding"/>
    <property type="evidence" value="ECO:0007669"/>
    <property type="project" value="UniProtKB-KW"/>
</dbReference>
<dbReference type="PANTHER" id="PTHR40626">
    <property type="entry name" value="MIP31509P"/>
    <property type="match status" value="1"/>
</dbReference>
<keyword evidence="2" id="KW-0479">Metal-binding</keyword>
<evidence type="ECO:0000313" key="9">
    <source>
        <dbReference type="EMBL" id="KAF2094067.1"/>
    </source>
</evidence>
<evidence type="ECO:0000256" key="3">
    <source>
        <dbReference type="ARBA" id="ARBA00022737"/>
    </source>
</evidence>
<feature type="domain" description="Xylanolytic transcriptional activator regulatory" evidence="8">
    <location>
        <begin position="152"/>
        <end position="457"/>
    </location>
</feature>
<comment type="subcellular location">
    <subcellularLocation>
        <location evidence="1">Nucleus</location>
    </subcellularLocation>
</comment>
<keyword evidence="6" id="KW-0539">Nucleus</keyword>
<dbReference type="GO" id="GO:0005634">
    <property type="term" value="C:nucleus"/>
    <property type="evidence" value="ECO:0007669"/>
    <property type="project" value="UniProtKB-SubCell"/>
</dbReference>
<dbReference type="CDD" id="cd12148">
    <property type="entry name" value="fungal_TF_MHR"/>
    <property type="match status" value="1"/>
</dbReference>
<proteinExistence type="predicted"/>
<evidence type="ECO:0000313" key="10">
    <source>
        <dbReference type="Proteomes" id="UP000799772"/>
    </source>
</evidence>
<dbReference type="PANTHER" id="PTHR40626:SF10">
    <property type="entry name" value="C2H2-TYPE DOMAIN-CONTAINING PROTEIN"/>
    <property type="match status" value="1"/>
</dbReference>
<evidence type="ECO:0000256" key="6">
    <source>
        <dbReference type="ARBA" id="ARBA00023242"/>
    </source>
</evidence>
<sequence>MDDSTAIESSFDDSRIPWIQQANDFGDFDLFIDSLSMPHTNNLSTFYNAAPLTSFSPVPLFGCSDPSISNTQSQELNFSLPTRSASPLHLFDEFSSSFPSFEPPSSHQVRSEPWSFTHTDWDYLLANIQPFVSVLTRGFLLPSRHTLSRYIATYFNGFHRHLPFLHLPTFSPGRWPVELILAVAAIGAQYSFDGNNAADLFMTSNAIIHERLRLRKIVHRTKPLSTRNGARAERQQPNQTLPRFHYSTGESPTDPIDRRHTVYQHESLQLAQTLLLLMAMATWGDPTAMFTEATDLQSTLANFVREEKLLEPQTQNEETWSQWVYFEGLKRTIGIIFCFFNFHTIVFNIPPPILNSELHTCLPSQEADWEAMTEASWRKSRRESRPEPQFQSALSLLFSDRFAETSKQYSPLGGYILILALIQHIYFLREVNKFKVDLDGSLSLSDIANVELALKNWQSRWEMDPESSLYPGNPQGPVSFNSTALLRMAYIRLHVDVGPWRALGSQDPCQVARNIHQSPAVKRNHKLTRAVLYSAHALSISVKTGVNIVARSQAFTWSLQHSLCALECAFVISKWLNVVQSHALEMPLDEEENRLLAYIVDMATEADPGSGCVRNEPTQQYLRELGVRVIRVWARLLSGEAIWNVVSMIGETLKIYSQILEEN</sequence>
<name>A0A9P4I8N0_9PEZI</name>
<evidence type="ECO:0000256" key="4">
    <source>
        <dbReference type="ARBA" id="ARBA00022771"/>
    </source>
</evidence>
<dbReference type="Pfam" id="PF04082">
    <property type="entry name" value="Fungal_trans"/>
    <property type="match status" value="1"/>
</dbReference>
<dbReference type="Proteomes" id="UP000799772">
    <property type="component" value="Unassembled WGS sequence"/>
</dbReference>
<evidence type="ECO:0000259" key="8">
    <source>
        <dbReference type="Pfam" id="PF04082"/>
    </source>
</evidence>
<protein>
    <recommendedName>
        <fullName evidence="8">Xylanolytic transcriptional activator regulatory domain-containing protein</fullName>
    </recommendedName>
</protein>
<gene>
    <name evidence="9" type="ORF">NA57DRAFT_46823</name>
</gene>
<evidence type="ECO:0000256" key="2">
    <source>
        <dbReference type="ARBA" id="ARBA00022723"/>
    </source>
</evidence>
<comment type="caution">
    <text evidence="9">The sequence shown here is derived from an EMBL/GenBank/DDBJ whole genome shotgun (WGS) entry which is preliminary data.</text>
</comment>
<dbReference type="GO" id="GO:0000978">
    <property type="term" value="F:RNA polymerase II cis-regulatory region sequence-specific DNA binding"/>
    <property type="evidence" value="ECO:0007669"/>
    <property type="project" value="InterPro"/>
</dbReference>
<dbReference type="GO" id="GO:0006351">
    <property type="term" value="P:DNA-templated transcription"/>
    <property type="evidence" value="ECO:0007669"/>
    <property type="project" value="InterPro"/>
</dbReference>
<dbReference type="GO" id="GO:0000981">
    <property type="term" value="F:DNA-binding transcription factor activity, RNA polymerase II-specific"/>
    <property type="evidence" value="ECO:0007669"/>
    <property type="project" value="InterPro"/>
</dbReference>
<accession>A0A9P4I8N0</accession>
<evidence type="ECO:0000256" key="7">
    <source>
        <dbReference type="SAM" id="MobiDB-lite"/>
    </source>
</evidence>
<keyword evidence="10" id="KW-1185">Reference proteome</keyword>